<dbReference type="Proteomes" id="UP001151760">
    <property type="component" value="Unassembled WGS sequence"/>
</dbReference>
<proteinExistence type="predicted"/>
<comment type="caution">
    <text evidence="1">The sequence shown here is derived from an EMBL/GenBank/DDBJ whole genome shotgun (WGS) entry which is preliminary data.</text>
</comment>
<gene>
    <name evidence="1" type="ORF">Tco_0952078</name>
</gene>
<reference evidence="1" key="1">
    <citation type="journal article" date="2022" name="Int. J. Mol. Sci.">
        <title>Draft Genome of Tanacetum Coccineum: Genomic Comparison of Closely Related Tanacetum-Family Plants.</title>
        <authorList>
            <person name="Yamashiro T."/>
            <person name="Shiraishi A."/>
            <person name="Nakayama K."/>
            <person name="Satake H."/>
        </authorList>
    </citation>
    <scope>NUCLEOTIDE SEQUENCE</scope>
</reference>
<dbReference type="EMBL" id="BQNB010015722">
    <property type="protein sequence ID" value="GJT43363.1"/>
    <property type="molecule type" value="Genomic_DNA"/>
</dbReference>
<name>A0ABQ5DYU7_9ASTR</name>
<sequence>MPRCIAWDKVDYLCPQSNPQVVPSFEVYTPPATYLKEVKETIRIPIEVEPLDHTKLEDLGMNTCRKSHLLEDKKIPSVGVFSTWMAFEGNTRDLGSFEEETDKTMDLHQDLGRFVLTECGDGVAIIKRRRQNVRSDSVRDFATASGWTT</sequence>
<protein>
    <submittedName>
        <fullName evidence="1">Uncharacterized protein</fullName>
    </submittedName>
</protein>
<organism evidence="1 2">
    <name type="scientific">Tanacetum coccineum</name>
    <dbReference type="NCBI Taxonomy" id="301880"/>
    <lineage>
        <taxon>Eukaryota</taxon>
        <taxon>Viridiplantae</taxon>
        <taxon>Streptophyta</taxon>
        <taxon>Embryophyta</taxon>
        <taxon>Tracheophyta</taxon>
        <taxon>Spermatophyta</taxon>
        <taxon>Magnoliopsida</taxon>
        <taxon>eudicotyledons</taxon>
        <taxon>Gunneridae</taxon>
        <taxon>Pentapetalae</taxon>
        <taxon>asterids</taxon>
        <taxon>campanulids</taxon>
        <taxon>Asterales</taxon>
        <taxon>Asteraceae</taxon>
        <taxon>Asteroideae</taxon>
        <taxon>Anthemideae</taxon>
        <taxon>Anthemidinae</taxon>
        <taxon>Tanacetum</taxon>
    </lineage>
</organism>
<keyword evidence="2" id="KW-1185">Reference proteome</keyword>
<accession>A0ABQ5DYU7</accession>
<evidence type="ECO:0000313" key="2">
    <source>
        <dbReference type="Proteomes" id="UP001151760"/>
    </source>
</evidence>
<reference evidence="1" key="2">
    <citation type="submission" date="2022-01" db="EMBL/GenBank/DDBJ databases">
        <authorList>
            <person name="Yamashiro T."/>
            <person name="Shiraishi A."/>
            <person name="Satake H."/>
            <person name="Nakayama K."/>
        </authorList>
    </citation>
    <scope>NUCLEOTIDE SEQUENCE</scope>
</reference>
<evidence type="ECO:0000313" key="1">
    <source>
        <dbReference type="EMBL" id="GJT43363.1"/>
    </source>
</evidence>